<dbReference type="Pfam" id="PF07715">
    <property type="entry name" value="Plug"/>
    <property type="match status" value="1"/>
</dbReference>
<evidence type="ECO:0000259" key="13">
    <source>
        <dbReference type="Pfam" id="PF07715"/>
    </source>
</evidence>
<dbReference type="InterPro" id="IPR000531">
    <property type="entry name" value="Beta-barrel_TonB"/>
</dbReference>
<evidence type="ECO:0000256" key="1">
    <source>
        <dbReference type="ARBA" id="ARBA00004571"/>
    </source>
</evidence>
<evidence type="ECO:0000259" key="12">
    <source>
        <dbReference type="Pfam" id="PF00593"/>
    </source>
</evidence>
<evidence type="ECO:0000256" key="11">
    <source>
        <dbReference type="RuleBase" id="RU003357"/>
    </source>
</evidence>
<keyword evidence="7 10" id="KW-0472">Membrane</keyword>
<dbReference type="Pfam" id="PF00593">
    <property type="entry name" value="TonB_dep_Rec_b-barrel"/>
    <property type="match status" value="1"/>
</dbReference>
<comment type="caution">
    <text evidence="14">The sequence shown here is derived from an EMBL/GenBank/DDBJ whole genome shotgun (WGS) entry which is preliminary data.</text>
</comment>
<dbReference type="InterPro" id="IPR012910">
    <property type="entry name" value="Plug_dom"/>
</dbReference>
<evidence type="ECO:0000313" key="15">
    <source>
        <dbReference type="Proteomes" id="UP001156666"/>
    </source>
</evidence>
<name>A0AA37WDI3_9BACT</name>
<dbReference type="SUPFAM" id="SSF56935">
    <property type="entry name" value="Porins"/>
    <property type="match status" value="1"/>
</dbReference>
<dbReference type="GO" id="GO:0009279">
    <property type="term" value="C:cell outer membrane"/>
    <property type="evidence" value="ECO:0007669"/>
    <property type="project" value="UniProtKB-SubCell"/>
</dbReference>
<organism evidence="14 15">
    <name type="scientific">Portibacter lacus</name>
    <dbReference type="NCBI Taxonomy" id="1099794"/>
    <lineage>
        <taxon>Bacteria</taxon>
        <taxon>Pseudomonadati</taxon>
        <taxon>Bacteroidota</taxon>
        <taxon>Saprospiria</taxon>
        <taxon>Saprospirales</taxon>
        <taxon>Haliscomenobacteraceae</taxon>
        <taxon>Portibacter</taxon>
    </lineage>
</organism>
<dbReference type="Proteomes" id="UP001156666">
    <property type="component" value="Unassembled WGS sequence"/>
</dbReference>
<dbReference type="RefSeq" id="WP_235290887.1">
    <property type="nucleotide sequence ID" value="NZ_BSOH01000007.1"/>
</dbReference>
<evidence type="ECO:0000256" key="6">
    <source>
        <dbReference type="ARBA" id="ARBA00023077"/>
    </source>
</evidence>
<evidence type="ECO:0000256" key="10">
    <source>
        <dbReference type="PROSITE-ProRule" id="PRU01360"/>
    </source>
</evidence>
<evidence type="ECO:0000256" key="3">
    <source>
        <dbReference type="ARBA" id="ARBA00022452"/>
    </source>
</evidence>
<dbReference type="GO" id="GO:0044718">
    <property type="term" value="P:siderophore transmembrane transport"/>
    <property type="evidence" value="ECO:0007669"/>
    <property type="project" value="TreeGrafter"/>
</dbReference>
<evidence type="ECO:0000256" key="2">
    <source>
        <dbReference type="ARBA" id="ARBA00022448"/>
    </source>
</evidence>
<keyword evidence="4 10" id="KW-0812">Transmembrane</keyword>
<keyword evidence="15" id="KW-1185">Reference proteome</keyword>
<sequence>MYRLLAFLICLTIFSKLLGQEESENLDTIAFSVEMEDFVVTGQYRPTHYKKVVHNIDIIDNNAILKRGALSLESAISISPAIRLYEDPILGTTIRMRGISSSNVAILIDGVPVIGRQNGSIDLSQIAMQNVDRIEVVEGPLSNIYGSNAAGGVINIITKKSQLNTFALSVESQLESIGIQNHIANVGYKVGKLNLKAFGRFYKYDQFPSDSLRLYDEGVPRYPFNPKVQNGYGGLVRYDFNEEHNLVFKYNGNNEHVEDLGSIKRPKFNPYANDLFYHTNRNDFSAIYKGRVNSKFFIDGTAAYNLYDRVKEDTRYYLETQDFDHEFKSADTTLFRTYFSRLNTAYIIDDNWSLMSGFNYNHESGAGDRIVSENKRDSTTAISQEAAIYSEITWKAIDDFQLVLSGRWTIHSLYKNRVTPSLQWKYDISKRWAIKGGYAQGYRSPSLKELYLEFIDINHNIVGNTSLEPEISHDIQNTLHYNSENGWNGGINVYFTQINNRINLTETETLKFIYDNIDQYKVFGIQPKISYETEKITVQSAASLGSWATNIEQNDAPKYGNVVDMNNSISYEIPKAKVGLLLNHRLVGGQPIYRLEEEEVSVSRIASYNMMDITMNRSFYKNRILIVGGVKNLLNVQRTDITSGTSTGAHTSSGSNAISQGRSWFVKLRLSM</sequence>
<evidence type="ECO:0000256" key="4">
    <source>
        <dbReference type="ARBA" id="ARBA00022692"/>
    </source>
</evidence>
<feature type="domain" description="TonB-dependent receptor-like beta-barrel" evidence="12">
    <location>
        <begin position="234"/>
        <end position="633"/>
    </location>
</feature>
<keyword evidence="2 10" id="KW-0813">Transport</keyword>
<dbReference type="GO" id="GO:0015344">
    <property type="term" value="F:siderophore uptake transmembrane transporter activity"/>
    <property type="evidence" value="ECO:0007669"/>
    <property type="project" value="TreeGrafter"/>
</dbReference>
<evidence type="ECO:0000256" key="5">
    <source>
        <dbReference type="ARBA" id="ARBA00022729"/>
    </source>
</evidence>
<proteinExistence type="inferred from homology"/>
<evidence type="ECO:0000256" key="8">
    <source>
        <dbReference type="ARBA" id="ARBA00023170"/>
    </source>
</evidence>
<dbReference type="InterPro" id="IPR039426">
    <property type="entry name" value="TonB-dep_rcpt-like"/>
</dbReference>
<dbReference type="InterPro" id="IPR037066">
    <property type="entry name" value="Plug_dom_sf"/>
</dbReference>
<evidence type="ECO:0000256" key="9">
    <source>
        <dbReference type="ARBA" id="ARBA00023237"/>
    </source>
</evidence>
<dbReference type="PANTHER" id="PTHR30069:SF29">
    <property type="entry name" value="HEMOGLOBIN AND HEMOGLOBIN-HAPTOGLOBIN-BINDING PROTEIN 1-RELATED"/>
    <property type="match status" value="1"/>
</dbReference>
<dbReference type="Gene3D" id="2.40.170.20">
    <property type="entry name" value="TonB-dependent receptor, beta-barrel domain"/>
    <property type="match status" value="1"/>
</dbReference>
<gene>
    <name evidence="14" type="ORF">GCM10007940_15480</name>
</gene>
<reference evidence="14" key="1">
    <citation type="journal article" date="2014" name="Int. J. Syst. Evol. Microbiol.">
        <title>Complete genome sequence of Corynebacterium casei LMG S-19264T (=DSM 44701T), isolated from a smear-ripened cheese.</title>
        <authorList>
            <consortium name="US DOE Joint Genome Institute (JGI-PGF)"/>
            <person name="Walter F."/>
            <person name="Albersmeier A."/>
            <person name="Kalinowski J."/>
            <person name="Ruckert C."/>
        </authorList>
    </citation>
    <scope>NUCLEOTIDE SEQUENCE</scope>
    <source>
        <strain evidence="14">NBRC 108769</strain>
    </source>
</reference>
<keyword evidence="8 14" id="KW-0675">Receptor</keyword>
<comment type="similarity">
    <text evidence="10 11">Belongs to the TonB-dependent receptor family.</text>
</comment>
<dbReference type="InterPro" id="IPR036942">
    <property type="entry name" value="Beta-barrel_TonB_sf"/>
</dbReference>
<dbReference type="PROSITE" id="PS52016">
    <property type="entry name" value="TONB_DEPENDENT_REC_3"/>
    <property type="match status" value="1"/>
</dbReference>
<evidence type="ECO:0000313" key="14">
    <source>
        <dbReference type="EMBL" id="GLR16933.1"/>
    </source>
</evidence>
<accession>A0AA37WDI3</accession>
<dbReference type="AlphaFoldDB" id="A0AA37WDI3"/>
<keyword evidence="9 10" id="KW-0998">Cell outer membrane</keyword>
<reference evidence="14" key="2">
    <citation type="submission" date="2023-01" db="EMBL/GenBank/DDBJ databases">
        <title>Draft genome sequence of Portibacter lacus strain NBRC 108769.</title>
        <authorList>
            <person name="Sun Q."/>
            <person name="Mori K."/>
        </authorList>
    </citation>
    <scope>NUCLEOTIDE SEQUENCE</scope>
    <source>
        <strain evidence="14">NBRC 108769</strain>
    </source>
</reference>
<dbReference type="PANTHER" id="PTHR30069">
    <property type="entry name" value="TONB-DEPENDENT OUTER MEMBRANE RECEPTOR"/>
    <property type="match status" value="1"/>
</dbReference>
<comment type="subcellular location">
    <subcellularLocation>
        <location evidence="1 10">Cell outer membrane</location>
        <topology evidence="1 10">Multi-pass membrane protein</topology>
    </subcellularLocation>
</comment>
<dbReference type="Gene3D" id="2.170.130.10">
    <property type="entry name" value="TonB-dependent receptor, plug domain"/>
    <property type="match status" value="1"/>
</dbReference>
<keyword evidence="6 11" id="KW-0798">TonB box</keyword>
<protein>
    <submittedName>
        <fullName evidence="14">Catecholate siderophore receptor CirA</fullName>
    </submittedName>
</protein>
<evidence type="ECO:0000256" key="7">
    <source>
        <dbReference type="ARBA" id="ARBA00023136"/>
    </source>
</evidence>
<keyword evidence="5" id="KW-0732">Signal</keyword>
<dbReference type="EMBL" id="BSOH01000007">
    <property type="protein sequence ID" value="GLR16933.1"/>
    <property type="molecule type" value="Genomic_DNA"/>
</dbReference>
<keyword evidence="3 10" id="KW-1134">Transmembrane beta strand</keyword>
<feature type="domain" description="TonB-dependent receptor plug" evidence="13">
    <location>
        <begin position="52"/>
        <end position="153"/>
    </location>
</feature>